<dbReference type="GO" id="GO:0006886">
    <property type="term" value="P:intracellular protein transport"/>
    <property type="evidence" value="ECO:0007669"/>
    <property type="project" value="InterPro"/>
</dbReference>
<dbReference type="Gene3D" id="1.25.10.10">
    <property type="entry name" value="Leucine-rich Repeat Variant"/>
    <property type="match status" value="1"/>
</dbReference>
<organism evidence="3 4">
    <name type="scientific">Tritrichomonas foetus</name>
    <dbReference type="NCBI Taxonomy" id="1144522"/>
    <lineage>
        <taxon>Eukaryota</taxon>
        <taxon>Metamonada</taxon>
        <taxon>Parabasalia</taxon>
        <taxon>Tritrichomonadida</taxon>
        <taxon>Tritrichomonadidae</taxon>
        <taxon>Tritrichomonas</taxon>
    </lineage>
</organism>
<comment type="caution">
    <text evidence="3">The sequence shown here is derived from an EMBL/GenBank/DDBJ whole genome shotgun (WGS) entry which is preliminary data.</text>
</comment>
<sequence length="900" mass="101404">MDFNIFLQICSPNQEEVHHATETIMKAAENPSFIQVLFQLLQSQESQSNPTLEKMIHLTILQLIRTHWTSHIEPENETIYWNPHQQNEIADHLLNLLLSLDPSKRDNIIECFRYIMIISFPMNIEMAEKVVNLFDANAASLENVVSILQIFTFWSKACANYSISNTPPEISQKVEEIALAMINRLSTFSLQTQSFALLRFAAKSLKNFTKKLSGPLLCENFDKILSLLVNSLVVNDKSNRELHLLKRSTLNLFIGLCSTFFPLTNEEHSQDNSSQIRLNYGLHFKQDIAPCLLQSLIQCISFERDSYILSSIMYLFYQFLFYKVGNGSFLTTEFVTNIIIPIARLSPEDVNESVINPLQFLAFNFSYETSPGIRTTRSTTASLIGVILKEERFIDDLYDYLLAPTVNQIDFEGRIFLMTKFVMATMTNMGPMITGDVVDALAEQTKHVDKLPPFLSTSLLMFMSSVLPFLDPELGCRLASDCIIGSDHQIVICAASKLLRASIIECDQRVDLPIPSIIPKLLNLASIVKYKYLTMAVEALIQMGGSAIYPFVKDTISGLFELANQSLAEGVSKDCSSTLYSIFEIINAIPDDAPILVELSELILPACIQMFHQYPDNHSFNDIFLLISVFNTKIDNVTETMINTYIQTLQIIRKDDVLLQNSMDSISFLMCPIIANQGFKGNSQLIAATVDILMHFIQVCMKDEDKDGLAYTILIVATLIQSIGDSGLAFIPHICQALNGVDDKSATCLFSACVFAFSSALMANSEKAFPMIPGNVIEFILPRINENTLQTYKELKMGFYFLLRATQSGIAAAYPAAVNILRPLCERKIENNMKMEEKMQTANELMQKQIEAEFPPLVIPFNLPSDTVDEYNLFGQITQSSGLFQQLSPVQQQIVREIFQ</sequence>
<keyword evidence="1" id="KW-0175">Coiled coil</keyword>
<dbReference type="PROSITE" id="PS50166">
    <property type="entry name" value="IMPORTIN_B_NT"/>
    <property type="match status" value="1"/>
</dbReference>
<feature type="coiled-coil region" evidence="1">
    <location>
        <begin position="825"/>
        <end position="852"/>
    </location>
</feature>
<evidence type="ECO:0000259" key="2">
    <source>
        <dbReference type="PROSITE" id="PS50166"/>
    </source>
</evidence>
<evidence type="ECO:0000313" key="3">
    <source>
        <dbReference type="EMBL" id="OHT01694.1"/>
    </source>
</evidence>
<name>A0A1J4JVZ0_9EUKA</name>
<gene>
    <name evidence="3" type="ORF">TRFO_31390</name>
</gene>
<dbReference type="Proteomes" id="UP000179807">
    <property type="component" value="Unassembled WGS sequence"/>
</dbReference>
<keyword evidence="4" id="KW-1185">Reference proteome</keyword>
<evidence type="ECO:0000313" key="4">
    <source>
        <dbReference type="Proteomes" id="UP000179807"/>
    </source>
</evidence>
<dbReference type="AlphaFoldDB" id="A0A1J4JVZ0"/>
<evidence type="ECO:0000256" key="1">
    <source>
        <dbReference type="SAM" id="Coils"/>
    </source>
</evidence>
<dbReference type="InterPro" id="IPR011989">
    <property type="entry name" value="ARM-like"/>
</dbReference>
<accession>A0A1J4JVZ0</accession>
<protein>
    <recommendedName>
        <fullName evidence="2">Importin N-terminal domain-containing protein</fullName>
    </recommendedName>
</protein>
<dbReference type="VEuPathDB" id="TrichDB:TRFO_31390"/>
<reference evidence="3" key="1">
    <citation type="submission" date="2016-10" db="EMBL/GenBank/DDBJ databases">
        <authorList>
            <person name="Benchimol M."/>
            <person name="Almeida L.G."/>
            <person name="Vasconcelos A.T."/>
            <person name="Perreira-Neves A."/>
            <person name="Rosa I.A."/>
            <person name="Tasca T."/>
            <person name="Bogo M.R."/>
            <person name="de Souza W."/>
        </authorList>
    </citation>
    <scope>NUCLEOTIDE SEQUENCE [LARGE SCALE GENOMIC DNA]</scope>
    <source>
        <strain evidence="3">K</strain>
    </source>
</reference>
<dbReference type="GeneID" id="94842615"/>
<dbReference type="GO" id="GO:0031267">
    <property type="term" value="F:small GTPase binding"/>
    <property type="evidence" value="ECO:0007669"/>
    <property type="project" value="InterPro"/>
</dbReference>
<dbReference type="SUPFAM" id="SSF48371">
    <property type="entry name" value="ARM repeat"/>
    <property type="match status" value="1"/>
</dbReference>
<dbReference type="InterPro" id="IPR016024">
    <property type="entry name" value="ARM-type_fold"/>
</dbReference>
<dbReference type="InterPro" id="IPR001494">
    <property type="entry name" value="Importin-beta_N"/>
</dbReference>
<dbReference type="EMBL" id="MLAK01000899">
    <property type="protein sequence ID" value="OHT01694.1"/>
    <property type="molecule type" value="Genomic_DNA"/>
</dbReference>
<proteinExistence type="predicted"/>
<dbReference type="RefSeq" id="XP_068354830.1">
    <property type="nucleotide sequence ID" value="XM_068507911.1"/>
</dbReference>
<feature type="domain" description="Importin N-terminal" evidence="2">
    <location>
        <begin position="20"/>
        <end position="99"/>
    </location>
</feature>